<dbReference type="AlphaFoldDB" id="A0A565ASU9"/>
<protein>
    <submittedName>
        <fullName evidence="2">Uncharacterized protein</fullName>
    </submittedName>
</protein>
<evidence type="ECO:0000313" key="2">
    <source>
        <dbReference type="EMBL" id="VVA92457.1"/>
    </source>
</evidence>
<keyword evidence="3" id="KW-1185">Reference proteome</keyword>
<dbReference type="Proteomes" id="UP000489600">
    <property type="component" value="Unassembled WGS sequence"/>
</dbReference>
<comment type="caution">
    <text evidence="2">The sequence shown here is derived from an EMBL/GenBank/DDBJ whole genome shotgun (WGS) entry which is preliminary data.</text>
</comment>
<accession>A0A565ASU9</accession>
<feature type="compositionally biased region" description="Polar residues" evidence="1">
    <location>
        <begin position="53"/>
        <end position="68"/>
    </location>
</feature>
<reference evidence="2" key="1">
    <citation type="submission" date="2019-07" db="EMBL/GenBank/DDBJ databases">
        <authorList>
            <person name="Dittberner H."/>
        </authorList>
    </citation>
    <scope>NUCLEOTIDE SEQUENCE [LARGE SCALE GENOMIC DNA]</scope>
</reference>
<name>A0A565ASU9_9BRAS</name>
<dbReference type="EMBL" id="CABITT030000001">
    <property type="protein sequence ID" value="VVA92457.1"/>
    <property type="molecule type" value="Genomic_DNA"/>
</dbReference>
<proteinExistence type="predicted"/>
<evidence type="ECO:0000313" key="3">
    <source>
        <dbReference type="Proteomes" id="UP000489600"/>
    </source>
</evidence>
<feature type="compositionally biased region" description="Polar residues" evidence="1">
    <location>
        <begin position="37"/>
        <end position="46"/>
    </location>
</feature>
<evidence type="ECO:0000256" key="1">
    <source>
        <dbReference type="SAM" id="MobiDB-lite"/>
    </source>
</evidence>
<feature type="region of interest" description="Disordered" evidence="1">
    <location>
        <begin position="26"/>
        <end position="68"/>
    </location>
</feature>
<sequence>MHYSAVGPSTLQIDLDTRHDELAARGCASPRLEGTMRSGTRKSTAQGHDKSTTQDAQTRISRTFQSAV</sequence>
<organism evidence="2 3">
    <name type="scientific">Arabis nemorensis</name>
    <dbReference type="NCBI Taxonomy" id="586526"/>
    <lineage>
        <taxon>Eukaryota</taxon>
        <taxon>Viridiplantae</taxon>
        <taxon>Streptophyta</taxon>
        <taxon>Embryophyta</taxon>
        <taxon>Tracheophyta</taxon>
        <taxon>Spermatophyta</taxon>
        <taxon>Magnoliopsida</taxon>
        <taxon>eudicotyledons</taxon>
        <taxon>Gunneridae</taxon>
        <taxon>Pentapetalae</taxon>
        <taxon>rosids</taxon>
        <taxon>malvids</taxon>
        <taxon>Brassicales</taxon>
        <taxon>Brassicaceae</taxon>
        <taxon>Arabideae</taxon>
        <taxon>Arabis</taxon>
    </lineage>
</organism>
<gene>
    <name evidence="2" type="ORF">ANE_LOCUS2902</name>
</gene>